<dbReference type="InterPro" id="IPR007573">
    <property type="entry name" value="QWRF"/>
</dbReference>
<protein>
    <recommendedName>
        <fullName evidence="5">Protein ENDOSPERM DEFECTIVE 1</fullName>
    </recommendedName>
</protein>
<name>A0ABD2ZQU6_9GENT</name>
<dbReference type="AlphaFoldDB" id="A0ABD2ZQU6"/>
<dbReference type="PANTHER" id="PTHR31807:SF6">
    <property type="entry name" value="PROTEIN ENDOSPERM DEFECTIVE 1-RELATED"/>
    <property type="match status" value="1"/>
</dbReference>
<keyword evidence="4" id="KW-1185">Reference proteome</keyword>
<feature type="compositionally biased region" description="Low complexity" evidence="2">
    <location>
        <begin position="147"/>
        <end position="156"/>
    </location>
</feature>
<reference evidence="3 4" key="1">
    <citation type="submission" date="2024-11" db="EMBL/GenBank/DDBJ databases">
        <title>A near-complete genome assembly of Cinchona calisaya.</title>
        <authorList>
            <person name="Lian D.C."/>
            <person name="Zhao X.W."/>
            <person name="Wei L."/>
        </authorList>
    </citation>
    <scope>NUCLEOTIDE SEQUENCE [LARGE SCALE GENOMIC DNA]</scope>
    <source>
        <tissue evidence="3">Nenye</tissue>
    </source>
</reference>
<evidence type="ECO:0000256" key="1">
    <source>
        <dbReference type="ARBA" id="ARBA00010016"/>
    </source>
</evidence>
<dbReference type="PANTHER" id="PTHR31807">
    <property type="entry name" value="AUGMIN FAMILY MEMBER"/>
    <property type="match status" value="1"/>
</dbReference>
<accession>A0ABD2ZQU6</accession>
<dbReference type="EMBL" id="JBJUIK010000007">
    <property type="protein sequence ID" value="KAL3521784.1"/>
    <property type="molecule type" value="Genomic_DNA"/>
</dbReference>
<organism evidence="3 4">
    <name type="scientific">Cinchona calisaya</name>
    <dbReference type="NCBI Taxonomy" id="153742"/>
    <lineage>
        <taxon>Eukaryota</taxon>
        <taxon>Viridiplantae</taxon>
        <taxon>Streptophyta</taxon>
        <taxon>Embryophyta</taxon>
        <taxon>Tracheophyta</taxon>
        <taxon>Spermatophyta</taxon>
        <taxon>Magnoliopsida</taxon>
        <taxon>eudicotyledons</taxon>
        <taxon>Gunneridae</taxon>
        <taxon>Pentapetalae</taxon>
        <taxon>asterids</taxon>
        <taxon>lamiids</taxon>
        <taxon>Gentianales</taxon>
        <taxon>Rubiaceae</taxon>
        <taxon>Cinchonoideae</taxon>
        <taxon>Cinchoneae</taxon>
        <taxon>Cinchona</taxon>
    </lineage>
</organism>
<evidence type="ECO:0000256" key="2">
    <source>
        <dbReference type="SAM" id="MobiDB-lite"/>
    </source>
</evidence>
<evidence type="ECO:0000313" key="4">
    <source>
        <dbReference type="Proteomes" id="UP001630127"/>
    </source>
</evidence>
<proteinExistence type="inferred from homology"/>
<dbReference type="Proteomes" id="UP001630127">
    <property type="component" value="Unassembled WGS sequence"/>
</dbReference>
<feature type="compositionally biased region" description="Polar residues" evidence="2">
    <location>
        <begin position="87"/>
        <end position="112"/>
    </location>
</feature>
<gene>
    <name evidence="3" type="ORF">ACH5RR_014618</name>
</gene>
<feature type="compositionally biased region" description="Low complexity" evidence="2">
    <location>
        <begin position="47"/>
        <end position="64"/>
    </location>
</feature>
<evidence type="ECO:0008006" key="5">
    <source>
        <dbReference type="Google" id="ProtNLM"/>
    </source>
</evidence>
<feature type="region of interest" description="Disordered" evidence="2">
    <location>
        <begin position="43"/>
        <end position="167"/>
    </location>
</feature>
<dbReference type="Pfam" id="PF04484">
    <property type="entry name" value="QWRF"/>
    <property type="match status" value="1"/>
</dbReference>
<evidence type="ECO:0000313" key="3">
    <source>
        <dbReference type="EMBL" id="KAL3521784.1"/>
    </source>
</evidence>
<comment type="similarity">
    <text evidence="1">Belongs to the QWRF family.</text>
</comment>
<sequence length="566" mass="61577">MEDANALGTVSVQQAAILPPPHRRARLRVREVSSRFMSPLVASNAITTPTPGTPATVESSQRSKSVQRRRQLELDENLPEEAAARCSENNTSSTPLALSHHLSSSTKAVSTCSRRKQQQQQRVKPFKENDAGSGALVNKTEPQQPKSGRPSSSSRSDTPTVGAGADRDRIIPSRYRLLASQNPSLHRPPTATSCCTNGGGASVGIGIGISISNTAAAKLLQEATSTDPLLSSSCITSAASDLRSSMPAAVSSTTRSFNHFPVGEFNNDILQSSSKFTTSPCSRSLNLPQSDTENPSSSSWLCLLRAGGGDTTVASKISLKNQFGSLCLPPHPSSLKLLGATADAKKGRKLFNHQEDVHSLKLLYNHHLQWRFANAKSEVSMLTQKMETERQLYSLGSKMSDLRDVVKRSRIELELLQRIKTLSTIVEYQMPCLDEWSVMAEDYSHSLSGVTDALLNLSIRLPISGGVKVDVKELSETLYSAVKVIEMITVRIQSYMVKAEEMEMLISELARVMGGERTHIQECGDFLLKAYASQVEEFSLRGHLIQLRSINGCKKNISTAPLNADV</sequence>
<comment type="caution">
    <text evidence="3">The sequence shown here is derived from an EMBL/GenBank/DDBJ whole genome shotgun (WGS) entry which is preliminary data.</text>
</comment>